<name>A0ABP4U860_9ACTN</name>
<protein>
    <recommendedName>
        <fullName evidence="5">Acyltransferase</fullName>
    </recommendedName>
</protein>
<dbReference type="EMBL" id="BAAAQG010000003">
    <property type="protein sequence ID" value="GAA1699070.1"/>
    <property type="molecule type" value="Genomic_DNA"/>
</dbReference>
<evidence type="ECO:0000313" key="3">
    <source>
        <dbReference type="EMBL" id="GAA1699070.1"/>
    </source>
</evidence>
<evidence type="ECO:0000256" key="2">
    <source>
        <dbReference type="ARBA" id="ARBA00022737"/>
    </source>
</evidence>
<dbReference type="PROSITE" id="PS00101">
    <property type="entry name" value="HEXAPEP_TRANSFERASES"/>
    <property type="match status" value="1"/>
</dbReference>
<proteinExistence type="predicted"/>
<dbReference type="Pfam" id="PF14602">
    <property type="entry name" value="Hexapep_2"/>
    <property type="match status" value="1"/>
</dbReference>
<dbReference type="InterPro" id="IPR011004">
    <property type="entry name" value="Trimer_LpxA-like_sf"/>
</dbReference>
<dbReference type="PANTHER" id="PTHR43300">
    <property type="entry name" value="ACETYLTRANSFERASE"/>
    <property type="match status" value="1"/>
</dbReference>
<dbReference type="Gene3D" id="2.160.10.10">
    <property type="entry name" value="Hexapeptide repeat proteins"/>
    <property type="match status" value="1"/>
</dbReference>
<evidence type="ECO:0008006" key="5">
    <source>
        <dbReference type="Google" id="ProtNLM"/>
    </source>
</evidence>
<reference evidence="4" key="1">
    <citation type="journal article" date="2019" name="Int. J. Syst. Evol. Microbiol.">
        <title>The Global Catalogue of Microorganisms (GCM) 10K type strain sequencing project: providing services to taxonomists for standard genome sequencing and annotation.</title>
        <authorList>
            <consortium name="The Broad Institute Genomics Platform"/>
            <consortium name="The Broad Institute Genome Sequencing Center for Infectious Disease"/>
            <person name="Wu L."/>
            <person name="Ma J."/>
        </authorList>
    </citation>
    <scope>NUCLEOTIDE SEQUENCE [LARGE SCALE GENOMIC DNA]</scope>
    <source>
        <strain evidence="4">JCM 16002</strain>
    </source>
</reference>
<dbReference type="CDD" id="cd04647">
    <property type="entry name" value="LbH_MAT_like"/>
    <property type="match status" value="1"/>
</dbReference>
<dbReference type="InterPro" id="IPR001451">
    <property type="entry name" value="Hexapep"/>
</dbReference>
<organism evidence="3 4">
    <name type="scientific">Dietzia cercidiphylli</name>
    <dbReference type="NCBI Taxonomy" id="498199"/>
    <lineage>
        <taxon>Bacteria</taxon>
        <taxon>Bacillati</taxon>
        <taxon>Actinomycetota</taxon>
        <taxon>Actinomycetes</taxon>
        <taxon>Mycobacteriales</taxon>
        <taxon>Dietziaceae</taxon>
        <taxon>Dietzia</taxon>
    </lineage>
</organism>
<evidence type="ECO:0000256" key="1">
    <source>
        <dbReference type="ARBA" id="ARBA00022679"/>
    </source>
</evidence>
<keyword evidence="4" id="KW-1185">Reference proteome</keyword>
<comment type="caution">
    <text evidence="3">The sequence shown here is derived from an EMBL/GenBank/DDBJ whole genome shotgun (WGS) entry which is preliminary data.</text>
</comment>
<dbReference type="PANTHER" id="PTHR43300:SF11">
    <property type="entry name" value="ACETYLTRANSFERASE RV3034C-RELATED"/>
    <property type="match status" value="1"/>
</dbReference>
<accession>A0ABP4U860</accession>
<evidence type="ECO:0000313" key="4">
    <source>
        <dbReference type="Proteomes" id="UP001500383"/>
    </source>
</evidence>
<sequence>MIMRVFRKIADRLFVRVAPSRYLRAKGVLFGTNCSFLDVSIATFGSEPYLVSLGSRVRVTSGVRFITHDGGVWVAREDDPRLDVFGRIVVGNNVFIGVNSIILPGVNIGDDVVVGAGSVVTKDVPSGSVVAGCPARVLDSVESYVAKSSRKGVPTKQMSAVEKRRFLESSVWL</sequence>
<dbReference type="InterPro" id="IPR050179">
    <property type="entry name" value="Trans_hexapeptide_repeat"/>
</dbReference>
<dbReference type="InterPro" id="IPR018357">
    <property type="entry name" value="Hexapep_transf_CS"/>
</dbReference>
<dbReference type="SUPFAM" id="SSF51161">
    <property type="entry name" value="Trimeric LpxA-like enzymes"/>
    <property type="match status" value="1"/>
</dbReference>
<dbReference type="Proteomes" id="UP001500383">
    <property type="component" value="Unassembled WGS sequence"/>
</dbReference>
<gene>
    <name evidence="3" type="ORF">GCM10009831_04130</name>
</gene>
<keyword evidence="1" id="KW-0808">Transferase</keyword>
<keyword evidence="2" id="KW-0677">Repeat</keyword>